<dbReference type="KEGG" id="vcn:VOLCADRAFT_105609"/>
<comment type="domain">
    <text evidence="7">The HXXXXD motif is essential for acyltransferase activity and may constitute the binding site for the phosphate moiety of the glycerol-3-phosphate.</text>
</comment>
<keyword evidence="11" id="KW-1185">Reference proteome</keyword>
<dbReference type="SMART" id="SM00563">
    <property type="entry name" value="PlsC"/>
    <property type="match status" value="1"/>
</dbReference>
<proteinExistence type="inferred from homology"/>
<dbReference type="GO" id="GO:0003841">
    <property type="term" value="F:1-acylglycerol-3-phosphate O-acyltransferase activity"/>
    <property type="evidence" value="ECO:0007669"/>
    <property type="project" value="UniProtKB-UniRule"/>
</dbReference>
<dbReference type="EMBL" id="GL378352">
    <property type="protein sequence ID" value="EFJ46182.1"/>
    <property type="molecule type" value="Genomic_DNA"/>
</dbReference>
<dbReference type="Gene3D" id="3.30.40.10">
    <property type="entry name" value="Zinc/RING finger domain, C3HC4 (zinc finger)"/>
    <property type="match status" value="1"/>
</dbReference>
<dbReference type="CDD" id="cd07989">
    <property type="entry name" value="LPLAT_AGPAT-like"/>
    <property type="match status" value="1"/>
</dbReference>
<evidence type="ECO:0000256" key="7">
    <source>
        <dbReference type="RuleBase" id="RU361267"/>
    </source>
</evidence>
<keyword evidence="4 7" id="KW-0808">Transferase</keyword>
<dbReference type="EC" id="2.3.1.51" evidence="7"/>
<feature type="compositionally biased region" description="Low complexity" evidence="8">
    <location>
        <begin position="228"/>
        <end position="237"/>
    </location>
</feature>
<dbReference type="Proteomes" id="UP000001058">
    <property type="component" value="Unassembled WGS sequence"/>
</dbReference>
<accession>D8U1V6</accession>
<dbReference type="InterPro" id="IPR004552">
    <property type="entry name" value="AGP_acyltrans"/>
</dbReference>
<dbReference type="SUPFAM" id="SSF69593">
    <property type="entry name" value="Glycerol-3-phosphate (1)-acyltransferase"/>
    <property type="match status" value="1"/>
</dbReference>
<evidence type="ECO:0000256" key="2">
    <source>
        <dbReference type="ARBA" id="ARBA00008655"/>
    </source>
</evidence>
<evidence type="ECO:0000259" key="9">
    <source>
        <dbReference type="SMART" id="SM00563"/>
    </source>
</evidence>
<dbReference type="GeneID" id="9627213"/>
<dbReference type="RefSeq" id="XP_002952629.1">
    <property type="nucleotide sequence ID" value="XM_002952583.1"/>
</dbReference>
<feature type="compositionally biased region" description="Gly residues" evidence="8">
    <location>
        <begin position="435"/>
        <end position="453"/>
    </location>
</feature>
<dbReference type="GO" id="GO:0016020">
    <property type="term" value="C:membrane"/>
    <property type="evidence" value="ECO:0007669"/>
    <property type="project" value="InterPro"/>
</dbReference>
<dbReference type="AlphaFoldDB" id="D8U1V6"/>
<evidence type="ECO:0000256" key="6">
    <source>
        <dbReference type="ARBA" id="ARBA00023315"/>
    </source>
</evidence>
<dbReference type="Pfam" id="PF13920">
    <property type="entry name" value="zf-C3HC4_3"/>
    <property type="match status" value="1"/>
</dbReference>
<comment type="pathway">
    <text evidence="1">Lipid metabolism.</text>
</comment>
<dbReference type="PANTHER" id="PTHR10434">
    <property type="entry name" value="1-ACYL-SN-GLYCEROL-3-PHOSPHATE ACYLTRANSFERASE"/>
    <property type="match status" value="1"/>
</dbReference>
<feature type="region of interest" description="Disordered" evidence="8">
    <location>
        <begin position="432"/>
        <end position="454"/>
    </location>
</feature>
<dbReference type="STRING" id="3068.D8U1V6"/>
<evidence type="ECO:0000313" key="11">
    <source>
        <dbReference type="Proteomes" id="UP000001058"/>
    </source>
</evidence>
<evidence type="ECO:0000256" key="4">
    <source>
        <dbReference type="ARBA" id="ARBA00022679"/>
    </source>
</evidence>
<feature type="compositionally biased region" description="Pro residues" evidence="8">
    <location>
        <begin position="215"/>
        <end position="227"/>
    </location>
</feature>
<organism evidence="11">
    <name type="scientific">Volvox carteri f. nagariensis</name>
    <dbReference type="NCBI Taxonomy" id="3068"/>
    <lineage>
        <taxon>Eukaryota</taxon>
        <taxon>Viridiplantae</taxon>
        <taxon>Chlorophyta</taxon>
        <taxon>core chlorophytes</taxon>
        <taxon>Chlorophyceae</taxon>
        <taxon>CS clade</taxon>
        <taxon>Chlamydomonadales</taxon>
        <taxon>Volvocaceae</taxon>
        <taxon>Volvox</taxon>
    </lineage>
</organism>
<comment type="similarity">
    <text evidence="2 7">Belongs to the 1-acyl-sn-glycerol-3-phosphate acyltransferase family.</text>
</comment>
<keyword evidence="7" id="KW-0594">Phospholipid biosynthesis</keyword>
<dbReference type="OrthoDB" id="417078at2759"/>
<evidence type="ECO:0000256" key="3">
    <source>
        <dbReference type="ARBA" id="ARBA00022516"/>
    </source>
</evidence>
<comment type="catalytic activity">
    <reaction evidence="7">
        <text>a 1-acyl-sn-glycero-3-phosphate + an acyl-CoA = a 1,2-diacyl-sn-glycero-3-phosphate + CoA</text>
        <dbReference type="Rhea" id="RHEA:19709"/>
        <dbReference type="ChEBI" id="CHEBI:57287"/>
        <dbReference type="ChEBI" id="CHEBI:57970"/>
        <dbReference type="ChEBI" id="CHEBI:58342"/>
        <dbReference type="ChEBI" id="CHEBI:58608"/>
        <dbReference type="EC" id="2.3.1.51"/>
    </reaction>
</comment>
<evidence type="ECO:0000256" key="5">
    <source>
        <dbReference type="ARBA" id="ARBA00023098"/>
    </source>
</evidence>
<protein>
    <recommendedName>
        <fullName evidence="7">1-acyl-sn-glycerol-3-phosphate acyltransferase</fullName>
        <ecNumber evidence="7">2.3.1.51</ecNumber>
    </recommendedName>
</protein>
<dbReference type="InParanoid" id="D8U1V6"/>
<feature type="domain" description="Phospholipid/glycerol acyltransferase" evidence="9">
    <location>
        <begin position="52"/>
        <end position="165"/>
    </location>
</feature>
<sequence length="505" mass="53623">MLVMAPFVLTFDKFRRLGQHFVNNIWACVSTFPFYRVTIEGRENLPPPDKPVVYVANHQSFLDIYSLFHLQRPFKFISKTSNFLIPIIGWSMFLTGHVMINRVDRRSQLKCLQQCRELLEQGAPVLFFPEGTRSLDCRLAGFKKGAFSVAAKAGVDVVPVTLIGTGSLMPSGKESQLRPGEVRVVVHKPIPTSGRTADQLCDEARASVASALPPELLPPLGPQPPAQPHLSHALLGSQPDQPQQQCLLLGQAARHTLSHRPRSQLPAPPGPRHTMLVYRNTFGAVCMRFHKTDVVTVRTNGDVVLTSGGFHTRTTYCTIQEALEPLGLTLQGTGPEGRGEWSVVASDGSRTPWEDGMVIPAKTDADRGRGQRLLDAYGVVAPSAAAAARAAAGFGTAAASAGSAAVPRTAESISNLQKLLDVALAMKDDAAAEASGGGGNGGGNGGATLAGGDGTEELDDEHACIACMAALKTTLLIPCGHMVMCGPCAEQTSGTPPEGNATQEL</sequence>
<keyword evidence="3 7" id="KW-0444">Lipid biosynthesis</keyword>
<dbReference type="PANTHER" id="PTHR10434:SF64">
    <property type="entry name" value="1-ACYL-SN-GLYCEROL-3-PHOSPHATE ACYLTRANSFERASE-RELATED"/>
    <property type="match status" value="1"/>
</dbReference>
<keyword evidence="7" id="KW-1208">Phospholipid metabolism</keyword>
<feature type="region of interest" description="Disordered" evidence="8">
    <location>
        <begin position="213"/>
        <end position="237"/>
    </location>
</feature>
<dbReference type="InterPro" id="IPR013083">
    <property type="entry name" value="Znf_RING/FYVE/PHD"/>
</dbReference>
<dbReference type="NCBIfam" id="TIGR00530">
    <property type="entry name" value="AGP_acyltrn"/>
    <property type="match status" value="1"/>
</dbReference>
<reference evidence="10 11" key="1">
    <citation type="journal article" date="2010" name="Science">
        <title>Genomic analysis of organismal complexity in the multicellular green alga Volvox carteri.</title>
        <authorList>
            <person name="Prochnik S.E."/>
            <person name="Umen J."/>
            <person name="Nedelcu A.M."/>
            <person name="Hallmann A."/>
            <person name="Miller S.M."/>
            <person name="Nishii I."/>
            <person name="Ferris P."/>
            <person name="Kuo A."/>
            <person name="Mitros T."/>
            <person name="Fritz-Laylin L.K."/>
            <person name="Hellsten U."/>
            <person name="Chapman J."/>
            <person name="Simakov O."/>
            <person name="Rensing S.A."/>
            <person name="Terry A."/>
            <person name="Pangilinan J."/>
            <person name="Kapitonov V."/>
            <person name="Jurka J."/>
            <person name="Salamov A."/>
            <person name="Shapiro H."/>
            <person name="Schmutz J."/>
            <person name="Grimwood J."/>
            <person name="Lindquist E."/>
            <person name="Lucas S."/>
            <person name="Grigoriev I.V."/>
            <person name="Schmitt R."/>
            <person name="Kirk D."/>
            <person name="Rokhsar D.S."/>
        </authorList>
    </citation>
    <scope>NUCLEOTIDE SEQUENCE [LARGE SCALE GENOMIC DNA]</scope>
    <source>
        <strain evidence="11">f. Nagariensis / Eve</strain>
    </source>
</reference>
<dbReference type="InterPro" id="IPR002123">
    <property type="entry name" value="Plipid/glycerol_acylTrfase"/>
</dbReference>
<evidence type="ECO:0000256" key="8">
    <source>
        <dbReference type="SAM" id="MobiDB-lite"/>
    </source>
</evidence>
<evidence type="ECO:0000256" key="1">
    <source>
        <dbReference type="ARBA" id="ARBA00005189"/>
    </source>
</evidence>
<keyword evidence="5 7" id="KW-0443">Lipid metabolism</keyword>
<evidence type="ECO:0000313" key="10">
    <source>
        <dbReference type="EMBL" id="EFJ46182.1"/>
    </source>
</evidence>
<keyword evidence="6 7" id="KW-0012">Acyltransferase</keyword>
<name>D8U1V6_VOLCA</name>
<dbReference type="GO" id="GO:0006654">
    <property type="term" value="P:phosphatidic acid biosynthetic process"/>
    <property type="evidence" value="ECO:0007669"/>
    <property type="project" value="TreeGrafter"/>
</dbReference>
<dbReference type="Pfam" id="PF01553">
    <property type="entry name" value="Acyltransferase"/>
    <property type="match status" value="1"/>
</dbReference>
<dbReference type="eggNOG" id="KOG2848">
    <property type="taxonomic scope" value="Eukaryota"/>
</dbReference>
<gene>
    <name evidence="10" type="ORF">VOLCADRAFT_105609</name>
</gene>